<sequence>MKKIVGVLILSICITSCKDKKNSSNDSIVSTQQKPNIVLIVADDLGWSDLGVYGNTYFESPNLDELAKNGMRFDNAYAGSHVCSPTRTSLLTGRYPARVGLTNYLYGTKQVEDSPVLPAEYENHLPLDEITIAEELKKDGYKTALIGKWHLGENTTFGKSDPKFQGFDVTEGFDYELLPVDETYKWYKIGDNTEAYELPYITDEITRNSIKFIEQNKDTTFFMTVAHFAVHLPLQGDSTLVAKYKMKENPRPNDFNPVYGSMIEQMDASVGEIVKSLEENGLMENTLLVFVSDNGGLAVGEAGSKPTVNDPLKSGKGTMYEGGLRVPMIAYWKGNWEGGYVNSSVISTIDIFPTFLKLVRENENVPQTIDGENKLKAFEAGETLTRESLYFHYPHFSNQGGRPKAALRKGDMKLILSLEDETTELYDLKNDLGEQEDLSTKYPEVTSKMKDSIKQWLIRTNAPMPINKMEDESSK</sequence>
<evidence type="ECO:0000313" key="9">
    <source>
        <dbReference type="Proteomes" id="UP000248536"/>
    </source>
</evidence>
<dbReference type="Pfam" id="PF00884">
    <property type="entry name" value="Sulfatase"/>
    <property type="match status" value="1"/>
</dbReference>
<dbReference type="InterPro" id="IPR017850">
    <property type="entry name" value="Alkaline_phosphatase_core_sf"/>
</dbReference>
<accession>A0A2Z4LNA4</accession>
<gene>
    <name evidence="8" type="primary">aslA</name>
    <name evidence="8" type="ORF">HME9304_00227</name>
</gene>
<evidence type="ECO:0000256" key="6">
    <source>
        <dbReference type="ARBA" id="ARBA00022837"/>
    </source>
</evidence>
<dbReference type="PANTHER" id="PTHR42693">
    <property type="entry name" value="ARYLSULFATASE FAMILY MEMBER"/>
    <property type="match status" value="1"/>
</dbReference>
<dbReference type="InterPro" id="IPR000917">
    <property type="entry name" value="Sulfatase_N"/>
</dbReference>
<dbReference type="Proteomes" id="UP000248536">
    <property type="component" value="Chromosome"/>
</dbReference>
<keyword evidence="6" id="KW-0106">Calcium</keyword>
<dbReference type="OrthoDB" id="9764377at2"/>
<feature type="domain" description="Sulfatase N-terminal" evidence="7">
    <location>
        <begin position="35"/>
        <end position="359"/>
    </location>
</feature>
<dbReference type="EC" id="3.1.6.1" evidence="8"/>
<keyword evidence="4" id="KW-0732">Signal</keyword>
<dbReference type="GO" id="GO:0004065">
    <property type="term" value="F:arylsulfatase activity"/>
    <property type="evidence" value="ECO:0007669"/>
    <property type="project" value="UniProtKB-EC"/>
</dbReference>
<dbReference type="SUPFAM" id="SSF53649">
    <property type="entry name" value="Alkaline phosphatase-like"/>
    <property type="match status" value="1"/>
</dbReference>
<evidence type="ECO:0000256" key="4">
    <source>
        <dbReference type="ARBA" id="ARBA00022729"/>
    </source>
</evidence>
<keyword evidence="9" id="KW-1185">Reference proteome</keyword>
<dbReference type="Gene3D" id="3.30.1120.10">
    <property type="match status" value="1"/>
</dbReference>
<reference evidence="8 9" key="1">
    <citation type="submission" date="2018-06" db="EMBL/GenBank/DDBJ databases">
        <title>Spongiibacterium sp. HME9304 Genome sequencing and assembly.</title>
        <authorList>
            <person name="Kang H."/>
            <person name="Kim H."/>
            <person name="Joh K."/>
        </authorList>
    </citation>
    <scope>NUCLEOTIDE SEQUENCE [LARGE SCALE GENOMIC DNA]</scope>
    <source>
        <strain evidence="8 9">HME9304</strain>
    </source>
</reference>
<organism evidence="8 9">
    <name type="scientific">Flagellimonas maritima</name>
    <dbReference type="NCBI Taxonomy" id="1383885"/>
    <lineage>
        <taxon>Bacteria</taxon>
        <taxon>Pseudomonadati</taxon>
        <taxon>Bacteroidota</taxon>
        <taxon>Flavobacteriia</taxon>
        <taxon>Flavobacteriales</taxon>
        <taxon>Flavobacteriaceae</taxon>
        <taxon>Flagellimonas</taxon>
    </lineage>
</organism>
<keyword evidence="5 8" id="KW-0378">Hydrolase</keyword>
<dbReference type="InterPro" id="IPR050738">
    <property type="entry name" value="Sulfatase"/>
</dbReference>
<dbReference type="PANTHER" id="PTHR42693:SF42">
    <property type="entry name" value="ARYLSULFATASE G"/>
    <property type="match status" value="1"/>
</dbReference>
<name>A0A2Z4LNA4_9FLAO</name>
<dbReference type="KEGG" id="spon:HME9304_00227"/>
<protein>
    <submittedName>
        <fullName evidence="8">Arylsulfatase</fullName>
        <ecNumber evidence="8">3.1.6.1</ecNumber>
    </submittedName>
</protein>
<evidence type="ECO:0000256" key="1">
    <source>
        <dbReference type="ARBA" id="ARBA00001913"/>
    </source>
</evidence>
<dbReference type="PROSITE" id="PS00149">
    <property type="entry name" value="SULFATASE_2"/>
    <property type="match status" value="1"/>
</dbReference>
<evidence type="ECO:0000259" key="7">
    <source>
        <dbReference type="Pfam" id="PF00884"/>
    </source>
</evidence>
<evidence type="ECO:0000256" key="5">
    <source>
        <dbReference type="ARBA" id="ARBA00022801"/>
    </source>
</evidence>
<evidence type="ECO:0000313" key="8">
    <source>
        <dbReference type="EMBL" id="AWX43240.1"/>
    </source>
</evidence>
<keyword evidence="3" id="KW-0479">Metal-binding</keyword>
<dbReference type="AlphaFoldDB" id="A0A2Z4LNA4"/>
<dbReference type="InterPro" id="IPR024607">
    <property type="entry name" value="Sulfatase_CS"/>
</dbReference>
<dbReference type="RefSeq" id="WP_112376839.1">
    <property type="nucleotide sequence ID" value="NZ_CP030104.1"/>
</dbReference>
<dbReference type="CDD" id="cd16144">
    <property type="entry name" value="ARS_like"/>
    <property type="match status" value="1"/>
</dbReference>
<evidence type="ECO:0000256" key="3">
    <source>
        <dbReference type="ARBA" id="ARBA00022723"/>
    </source>
</evidence>
<dbReference type="EMBL" id="CP030104">
    <property type="protein sequence ID" value="AWX43240.1"/>
    <property type="molecule type" value="Genomic_DNA"/>
</dbReference>
<proteinExistence type="inferred from homology"/>
<comment type="similarity">
    <text evidence="2">Belongs to the sulfatase family.</text>
</comment>
<dbReference type="Gene3D" id="3.40.720.10">
    <property type="entry name" value="Alkaline Phosphatase, subunit A"/>
    <property type="match status" value="1"/>
</dbReference>
<evidence type="ECO:0000256" key="2">
    <source>
        <dbReference type="ARBA" id="ARBA00008779"/>
    </source>
</evidence>
<comment type="cofactor">
    <cofactor evidence="1">
        <name>Ca(2+)</name>
        <dbReference type="ChEBI" id="CHEBI:29108"/>
    </cofactor>
</comment>
<dbReference type="GO" id="GO:0046872">
    <property type="term" value="F:metal ion binding"/>
    <property type="evidence" value="ECO:0007669"/>
    <property type="project" value="UniProtKB-KW"/>
</dbReference>